<evidence type="ECO:0000313" key="4">
    <source>
        <dbReference type="Proteomes" id="UP000054279"/>
    </source>
</evidence>
<dbReference type="Pfam" id="PF05970">
    <property type="entry name" value="PIF1"/>
    <property type="match status" value="1"/>
</dbReference>
<feature type="domain" description="DNA helicase Pif1-like DEAD-box helicase" evidence="2">
    <location>
        <begin position="15"/>
        <end position="128"/>
    </location>
</feature>
<reference evidence="3 4" key="1">
    <citation type="submission" date="2014-06" db="EMBL/GenBank/DDBJ databases">
        <title>Evolutionary Origins and Diversification of the Mycorrhizal Mutualists.</title>
        <authorList>
            <consortium name="DOE Joint Genome Institute"/>
            <consortium name="Mycorrhizal Genomics Consortium"/>
            <person name="Kohler A."/>
            <person name="Kuo A."/>
            <person name="Nagy L.G."/>
            <person name="Floudas D."/>
            <person name="Copeland A."/>
            <person name="Barry K.W."/>
            <person name="Cichocki N."/>
            <person name="Veneault-Fourrey C."/>
            <person name="LaButti K."/>
            <person name="Lindquist E.A."/>
            <person name="Lipzen A."/>
            <person name="Lundell T."/>
            <person name="Morin E."/>
            <person name="Murat C."/>
            <person name="Riley R."/>
            <person name="Ohm R."/>
            <person name="Sun H."/>
            <person name="Tunlid A."/>
            <person name="Henrissat B."/>
            <person name="Grigoriev I.V."/>
            <person name="Hibbett D.S."/>
            <person name="Martin F."/>
        </authorList>
    </citation>
    <scope>NUCLEOTIDE SEQUENCE [LARGE SCALE GENOMIC DNA]</scope>
    <source>
        <strain evidence="3 4">SS14</strain>
    </source>
</reference>
<evidence type="ECO:0000259" key="2">
    <source>
        <dbReference type="Pfam" id="PF05970"/>
    </source>
</evidence>
<keyword evidence="1" id="KW-0233">DNA recombination</keyword>
<dbReference type="PANTHER" id="PTHR47642:SF5">
    <property type="entry name" value="ATP-DEPENDENT DNA HELICASE"/>
    <property type="match status" value="1"/>
</dbReference>
<keyword evidence="1" id="KW-0347">Helicase</keyword>
<dbReference type="GO" id="GO:0006310">
    <property type="term" value="P:DNA recombination"/>
    <property type="evidence" value="ECO:0007669"/>
    <property type="project" value="UniProtKB-KW"/>
</dbReference>
<feature type="non-terminal residue" evidence="3">
    <location>
        <position position="1"/>
    </location>
</feature>
<comment type="similarity">
    <text evidence="1">Belongs to the helicase family.</text>
</comment>
<protein>
    <recommendedName>
        <fullName evidence="1">ATP-dependent DNA helicase</fullName>
        <ecNumber evidence="1">5.6.2.3</ecNumber>
    </recommendedName>
</protein>
<dbReference type="EC" id="5.6.2.3" evidence="1"/>
<dbReference type="EMBL" id="KN837250">
    <property type="protein sequence ID" value="KIJ30973.1"/>
    <property type="molecule type" value="Genomic_DNA"/>
</dbReference>
<keyword evidence="4" id="KW-1185">Reference proteome</keyword>
<dbReference type="PANTHER" id="PTHR47642">
    <property type="entry name" value="ATP-DEPENDENT DNA HELICASE"/>
    <property type="match status" value="1"/>
</dbReference>
<keyword evidence="1" id="KW-0547">Nucleotide-binding</keyword>
<dbReference type="OrthoDB" id="432234at2759"/>
<keyword evidence="1" id="KW-0227">DNA damage</keyword>
<dbReference type="InterPro" id="IPR051055">
    <property type="entry name" value="PIF1_helicase"/>
</dbReference>
<dbReference type="GO" id="GO:0006281">
    <property type="term" value="P:DNA repair"/>
    <property type="evidence" value="ECO:0007669"/>
    <property type="project" value="UniProtKB-KW"/>
</dbReference>
<feature type="non-terminal residue" evidence="3">
    <location>
        <position position="139"/>
    </location>
</feature>
<organism evidence="3 4">
    <name type="scientific">Sphaerobolus stellatus (strain SS14)</name>
    <dbReference type="NCBI Taxonomy" id="990650"/>
    <lineage>
        <taxon>Eukaryota</taxon>
        <taxon>Fungi</taxon>
        <taxon>Dikarya</taxon>
        <taxon>Basidiomycota</taxon>
        <taxon>Agaricomycotina</taxon>
        <taxon>Agaricomycetes</taxon>
        <taxon>Phallomycetidae</taxon>
        <taxon>Geastrales</taxon>
        <taxon>Sphaerobolaceae</taxon>
        <taxon>Sphaerobolus</taxon>
    </lineage>
</organism>
<dbReference type="HOGENOM" id="CLU_001613_2_0_1"/>
<dbReference type="SUPFAM" id="SSF52540">
    <property type="entry name" value="P-loop containing nucleoside triphosphate hydrolases"/>
    <property type="match status" value="1"/>
</dbReference>
<comment type="cofactor">
    <cofactor evidence="1">
        <name>Mg(2+)</name>
        <dbReference type="ChEBI" id="CHEBI:18420"/>
    </cofactor>
</comment>
<keyword evidence="1" id="KW-0067">ATP-binding</keyword>
<proteinExistence type="inferred from homology"/>
<dbReference type="GO" id="GO:0016887">
    <property type="term" value="F:ATP hydrolysis activity"/>
    <property type="evidence" value="ECO:0007669"/>
    <property type="project" value="RHEA"/>
</dbReference>
<dbReference type="GO" id="GO:0043139">
    <property type="term" value="F:5'-3' DNA helicase activity"/>
    <property type="evidence" value="ECO:0007669"/>
    <property type="project" value="UniProtKB-EC"/>
</dbReference>
<dbReference type="Proteomes" id="UP000054279">
    <property type="component" value="Unassembled WGS sequence"/>
</dbReference>
<dbReference type="InterPro" id="IPR010285">
    <property type="entry name" value="DNA_helicase_pif1-like_DEAD"/>
</dbReference>
<dbReference type="AlphaFoldDB" id="A0A0C9TM31"/>
<evidence type="ECO:0000313" key="3">
    <source>
        <dbReference type="EMBL" id="KIJ30973.1"/>
    </source>
</evidence>
<dbReference type="Gene3D" id="3.40.50.300">
    <property type="entry name" value="P-loop containing nucleotide triphosphate hydrolases"/>
    <property type="match status" value="1"/>
</dbReference>
<dbReference type="GO" id="GO:0000723">
    <property type="term" value="P:telomere maintenance"/>
    <property type="evidence" value="ECO:0007669"/>
    <property type="project" value="InterPro"/>
</dbReference>
<name>A0A0C9TM31_SPHS4</name>
<evidence type="ECO:0000256" key="1">
    <source>
        <dbReference type="RuleBase" id="RU363044"/>
    </source>
</evidence>
<sequence>NQRSFIQATIDKFNLNAEQKHAFTIVGNHIYQNRQDPLKMYIGKMAGTGKSQVIKAIKYYFMTCKEGHRFEVVVPTGSAAVWWFNLYHSLLGFREKEEGKVSRTSLSHVKERLKHCSYILLDEVSMLSCRDLYKISTRL</sequence>
<keyword evidence="1" id="KW-0378">Hydrolase</keyword>
<accession>A0A0C9TM31</accession>
<keyword evidence="1" id="KW-0234">DNA repair</keyword>
<gene>
    <name evidence="3" type="ORF">M422DRAFT_128589</name>
</gene>
<dbReference type="InterPro" id="IPR027417">
    <property type="entry name" value="P-loop_NTPase"/>
</dbReference>
<dbReference type="GO" id="GO:0005524">
    <property type="term" value="F:ATP binding"/>
    <property type="evidence" value="ECO:0007669"/>
    <property type="project" value="UniProtKB-KW"/>
</dbReference>
<comment type="catalytic activity">
    <reaction evidence="1">
        <text>ATP + H2O = ADP + phosphate + H(+)</text>
        <dbReference type="Rhea" id="RHEA:13065"/>
        <dbReference type="ChEBI" id="CHEBI:15377"/>
        <dbReference type="ChEBI" id="CHEBI:15378"/>
        <dbReference type="ChEBI" id="CHEBI:30616"/>
        <dbReference type="ChEBI" id="CHEBI:43474"/>
        <dbReference type="ChEBI" id="CHEBI:456216"/>
        <dbReference type="EC" id="5.6.2.3"/>
    </reaction>
</comment>